<dbReference type="AlphaFoldDB" id="A0A9N9BV07"/>
<sequence length="224" mass="25928">MTRLGLATLVRVIIWNANFMESLGELKVRSSSEDSSRSDLIDSLSIYRTMDKLGDNRVGIADTVDCVLVYEWIRILYEVVCLVILNFTFTIIPSNHPVLGEIIHLELLMKASEYGVDDATKLIRRRLRLRVASRGGRGHHRNGKRMLILHHTLIRKRFNCQLLGVLNSSLEQKYNNQSQSFDPSVELKKYGTQNLYSVSRDISWSRNGIPYSYDLLLEIVWERW</sequence>
<name>A0A9N9BV07_FUNMO</name>
<accession>A0A9N9BV07</accession>
<keyword evidence="2" id="KW-1185">Reference proteome</keyword>
<dbReference type="EMBL" id="CAJVPP010001903">
    <property type="protein sequence ID" value="CAG8578157.1"/>
    <property type="molecule type" value="Genomic_DNA"/>
</dbReference>
<dbReference type="Proteomes" id="UP000789375">
    <property type="component" value="Unassembled WGS sequence"/>
</dbReference>
<evidence type="ECO:0000313" key="1">
    <source>
        <dbReference type="EMBL" id="CAG8578157.1"/>
    </source>
</evidence>
<gene>
    <name evidence="1" type="ORF">FMOSSE_LOCUS7810</name>
</gene>
<reference evidence="1" key="1">
    <citation type="submission" date="2021-06" db="EMBL/GenBank/DDBJ databases">
        <authorList>
            <person name="Kallberg Y."/>
            <person name="Tangrot J."/>
            <person name="Rosling A."/>
        </authorList>
    </citation>
    <scope>NUCLEOTIDE SEQUENCE</scope>
    <source>
        <strain evidence="1">87-6 pot B 2015</strain>
    </source>
</reference>
<comment type="caution">
    <text evidence="1">The sequence shown here is derived from an EMBL/GenBank/DDBJ whole genome shotgun (WGS) entry which is preliminary data.</text>
</comment>
<organism evidence="1 2">
    <name type="scientific">Funneliformis mosseae</name>
    <name type="common">Endomycorrhizal fungus</name>
    <name type="synonym">Glomus mosseae</name>
    <dbReference type="NCBI Taxonomy" id="27381"/>
    <lineage>
        <taxon>Eukaryota</taxon>
        <taxon>Fungi</taxon>
        <taxon>Fungi incertae sedis</taxon>
        <taxon>Mucoromycota</taxon>
        <taxon>Glomeromycotina</taxon>
        <taxon>Glomeromycetes</taxon>
        <taxon>Glomerales</taxon>
        <taxon>Glomeraceae</taxon>
        <taxon>Funneliformis</taxon>
    </lineage>
</organism>
<protein>
    <submittedName>
        <fullName evidence="1">1384_t:CDS:1</fullName>
    </submittedName>
</protein>
<evidence type="ECO:0000313" key="2">
    <source>
        <dbReference type="Proteomes" id="UP000789375"/>
    </source>
</evidence>
<proteinExistence type="predicted"/>